<evidence type="ECO:0000313" key="2">
    <source>
        <dbReference type="EMBL" id="NYE47330.1"/>
    </source>
</evidence>
<dbReference type="PANTHER" id="PTHR33973">
    <property type="entry name" value="OS07G0153300 PROTEIN"/>
    <property type="match status" value="1"/>
</dbReference>
<evidence type="ECO:0000313" key="3">
    <source>
        <dbReference type="Proteomes" id="UP000589036"/>
    </source>
</evidence>
<evidence type="ECO:0008006" key="4">
    <source>
        <dbReference type="Google" id="ProtNLM"/>
    </source>
</evidence>
<proteinExistence type="predicted"/>
<reference evidence="2 3" key="1">
    <citation type="submission" date="2020-07" db="EMBL/GenBank/DDBJ databases">
        <title>Sequencing the genomes of 1000 actinobacteria strains.</title>
        <authorList>
            <person name="Klenk H.-P."/>
        </authorList>
    </citation>
    <scope>NUCLEOTIDE SEQUENCE [LARGE SCALE GENOMIC DNA]</scope>
    <source>
        <strain evidence="2 3">CXB654</strain>
    </source>
</reference>
<dbReference type="Proteomes" id="UP000589036">
    <property type="component" value="Unassembled WGS sequence"/>
</dbReference>
<dbReference type="PANTHER" id="PTHR33973:SF4">
    <property type="entry name" value="OS07G0153300 PROTEIN"/>
    <property type="match status" value="1"/>
</dbReference>
<keyword evidence="3" id="KW-1185">Reference proteome</keyword>
<dbReference type="EMBL" id="JACCCC010000001">
    <property type="protein sequence ID" value="NYE47330.1"/>
    <property type="molecule type" value="Genomic_DNA"/>
</dbReference>
<dbReference type="RefSeq" id="WP_312863149.1">
    <property type="nucleotide sequence ID" value="NZ_BAAAYY010000017.1"/>
</dbReference>
<comment type="caution">
    <text evidence="2">The sequence shown here is derived from an EMBL/GenBank/DDBJ whole genome shotgun (WGS) entry which is preliminary data.</text>
</comment>
<evidence type="ECO:0000256" key="1">
    <source>
        <dbReference type="SAM" id="MobiDB-lite"/>
    </source>
</evidence>
<organism evidence="2 3">
    <name type="scientific">Spinactinospora alkalitolerans</name>
    <dbReference type="NCBI Taxonomy" id="687207"/>
    <lineage>
        <taxon>Bacteria</taxon>
        <taxon>Bacillati</taxon>
        <taxon>Actinomycetota</taxon>
        <taxon>Actinomycetes</taxon>
        <taxon>Streptosporangiales</taxon>
        <taxon>Nocardiopsidaceae</taxon>
        <taxon>Spinactinospora</taxon>
    </lineage>
</organism>
<protein>
    <recommendedName>
        <fullName evidence="4">DUF1365 domain-containing protein</fullName>
    </recommendedName>
</protein>
<accession>A0A852TZX5</accession>
<gene>
    <name evidence="2" type="ORF">HDA32_002450</name>
</gene>
<name>A0A852TZX5_9ACTN</name>
<dbReference type="InterPro" id="IPR010775">
    <property type="entry name" value="DUF1365"/>
</dbReference>
<dbReference type="AlphaFoldDB" id="A0A852TZX5"/>
<sequence length="261" mass="29140">MRPRRTSWPSAALYEARIRHVRSTPIRNAFDYGGYYWLIDVDDPPRLPRPLRWLAGFDAADHRGDPARGLRGQVEDHLRAHGVDPVGGRVLMLAHARVLGHVFNPLTVYWCHAADGSLACVIAEVHNTYGERHRYLLRTDARGRADTAKEFYVSPFHPVDGHYRLSLPEPGADLALTITLHRPGAAPFVASVRGRRRPARLGPLLRLALRYPMTPLVGAARIRIQGIRLFLRGLPVVPRPPSADGRQGKDTPSVQQARNPA</sequence>
<feature type="compositionally biased region" description="Polar residues" evidence="1">
    <location>
        <begin position="250"/>
        <end position="261"/>
    </location>
</feature>
<dbReference type="Pfam" id="PF07103">
    <property type="entry name" value="DUF1365"/>
    <property type="match status" value="1"/>
</dbReference>
<feature type="region of interest" description="Disordered" evidence="1">
    <location>
        <begin position="238"/>
        <end position="261"/>
    </location>
</feature>